<dbReference type="SUPFAM" id="SSF69118">
    <property type="entry name" value="AhpD-like"/>
    <property type="match status" value="1"/>
</dbReference>
<dbReference type="AlphaFoldDB" id="A0A1X0DLT7"/>
<organism evidence="1 2">
    <name type="scientific">Mycolicibacterium insubricum</name>
    <dbReference type="NCBI Taxonomy" id="444597"/>
    <lineage>
        <taxon>Bacteria</taxon>
        <taxon>Bacillati</taxon>
        <taxon>Actinomycetota</taxon>
        <taxon>Actinomycetes</taxon>
        <taxon>Mycobacteriales</taxon>
        <taxon>Mycobacteriaceae</taxon>
        <taxon>Mycolicibacterium</taxon>
    </lineage>
</organism>
<dbReference type="EMBL" id="MVHS01000004">
    <property type="protein sequence ID" value="ORA73366.1"/>
    <property type="molecule type" value="Genomic_DNA"/>
</dbReference>
<dbReference type="Gene3D" id="1.20.1290.10">
    <property type="entry name" value="AhpD-like"/>
    <property type="match status" value="1"/>
</dbReference>
<proteinExistence type="predicted"/>
<comment type="caution">
    <text evidence="1">The sequence shown here is derived from an EMBL/GenBank/DDBJ whole genome shotgun (WGS) entry which is preliminary data.</text>
</comment>
<sequence length="132" mass="14437">MSDYREKGLAVFREMVPGVLPDSDDDVNWGSGFASELMDIGVESIFGRLWSRPGLARRDRSLLTLGILIALGSEHELESHFAIARRNGLTEDELAEVVYHASGYAGFPAANTAKAAALRAFARPTRNRSAEE</sequence>
<dbReference type="InterPro" id="IPR052512">
    <property type="entry name" value="4CMD/NDH-1_regulator"/>
</dbReference>
<dbReference type="GO" id="GO:0051920">
    <property type="term" value="F:peroxiredoxin activity"/>
    <property type="evidence" value="ECO:0007669"/>
    <property type="project" value="InterPro"/>
</dbReference>
<dbReference type="OrthoDB" id="9802489at2"/>
<dbReference type="PANTHER" id="PTHR33570">
    <property type="entry name" value="4-CARBOXYMUCONOLACTONE DECARBOXYLASE FAMILY PROTEIN"/>
    <property type="match status" value="1"/>
</dbReference>
<name>A0A1X0DLT7_9MYCO</name>
<dbReference type="Pfam" id="PF02627">
    <property type="entry name" value="CMD"/>
    <property type="match status" value="1"/>
</dbReference>
<dbReference type="Proteomes" id="UP000192801">
    <property type="component" value="Unassembled WGS sequence"/>
</dbReference>
<keyword evidence="2" id="KW-1185">Reference proteome</keyword>
<dbReference type="PANTHER" id="PTHR33570:SF2">
    <property type="entry name" value="CARBOXYMUCONOLACTONE DECARBOXYLASE-LIKE DOMAIN-CONTAINING PROTEIN"/>
    <property type="match status" value="1"/>
</dbReference>
<dbReference type="RefSeq" id="WP_083029269.1">
    <property type="nucleotide sequence ID" value="NZ_AP022618.1"/>
</dbReference>
<dbReference type="STRING" id="444597.BST26_02915"/>
<protein>
    <submittedName>
        <fullName evidence="1">Carboxymuconolactone decarboxylase</fullName>
    </submittedName>
</protein>
<evidence type="ECO:0000313" key="1">
    <source>
        <dbReference type="EMBL" id="ORA73366.1"/>
    </source>
</evidence>
<gene>
    <name evidence="1" type="ORF">BST26_02915</name>
</gene>
<reference evidence="1 2" key="1">
    <citation type="submission" date="2016-12" db="EMBL/GenBank/DDBJ databases">
        <title>The new phylogeny of genus Mycobacterium.</title>
        <authorList>
            <person name="Tortoli E."/>
            <person name="Trovato A."/>
            <person name="Cirillo D.M."/>
        </authorList>
    </citation>
    <scope>NUCLEOTIDE SEQUENCE [LARGE SCALE GENOMIC DNA]</scope>
    <source>
        <strain evidence="1 2">DSM 45130</strain>
    </source>
</reference>
<accession>A0A1X0DLT7</accession>
<dbReference type="InterPro" id="IPR003779">
    <property type="entry name" value="CMD-like"/>
</dbReference>
<evidence type="ECO:0000313" key="2">
    <source>
        <dbReference type="Proteomes" id="UP000192801"/>
    </source>
</evidence>
<dbReference type="InterPro" id="IPR029032">
    <property type="entry name" value="AhpD-like"/>
</dbReference>